<organism evidence="2 3">
    <name type="scientific">Mycolicibacterium neoaurum</name>
    <name type="common">Mycobacterium neoaurum</name>
    <dbReference type="NCBI Taxonomy" id="1795"/>
    <lineage>
        <taxon>Bacteria</taxon>
        <taxon>Bacillati</taxon>
        <taxon>Actinomycetota</taxon>
        <taxon>Actinomycetes</taxon>
        <taxon>Mycobacteriales</taxon>
        <taxon>Mycobacteriaceae</taxon>
        <taxon>Mycolicibacterium</taxon>
    </lineage>
</organism>
<evidence type="ECO:0000313" key="2">
    <source>
        <dbReference type="EMBL" id="CDQ42569.1"/>
    </source>
</evidence>
<reference evidence="2" key="2">
    <citation type="submission" date="2015-09" db="EMBL/GenBank/DDBJ databases">
        <title>Draft genome sequence of Mycobacterium neoaurum DSM 44074.</title>
        <authorList>
            <person name="Croce O."/>
            <person name="Robert C."/>
            <person name="Raoult D."/>
            <person name="Drancourt M."/>
        </authorList>
    </citation>
    <scope>NUCLEOTIDE SEQUENCE</scope>
    <source>
        <strain evidence="2">DSM 44074</strain>
    </source>
</reference>
<dbReference type="InterPro" id="IPR036291">
    <property type="entry name" value="NAD(P)-bd_dom_sf"/>
</dbReference>
<dbReference type="SUPFAM" id="SSF51735">
    <property type="entry name" value="NAD(P)-binding Rossmann-fold domains"/>
    <property type="match status" value="1"/>
</dbReference>
<sequence>MSENLTMQALVHAGCAGPAGLRLAQVPRPEARDNDVLVRIAAAGLNRHELFVIDAHTDNEPKIVGADAVGTIVATGDTAEQRIGDIVLINPCIGWTRTEDVPEVPTIIGGPIPGTFAEFITVPSVNVHPVPPHLSEIEAAALGLAGLTAYRALFTKGRLEAGQHVVITGATGGAGTLAVSMAAAAGAHVTVVTRHSSKVAQAIALGASHVVVGIDGFDEKLHTPADLVIDSVGASAFPAALKALRPGGRVISFGATTAPDISLSLRELFFRQVTLEGTSMGSAPEFDQMLRFVTENQIRPTVHTVRPLSEAADALREMASGVAFGKTVFTLGGITTWESPVAEAR</sequence>
<dbReference type="AlphaFoldDB" id="A0AAV2WE80"/>
<dbReference type="Proteomes" id="UP000028864">
    <property type="component" value="Unassembled WGS sequence"/>
</dbReference>
<name>A0AAV2WE80_MYCNE</name>
<dbReference type="Gene3D" id="3.90.180.10">
    <property type="entry name" value="Medium-chain alcohol dehydrogenases, catalytic domain"/>
    <property type="match status" value="1"/>
</dbReference>
<dbReference type="SMART" id="SM00829">
    <property type="entry name" value="PKS_ER"/>
    <property type="match status" value="1"/>
</dbReference>
<dbReference type="EMBL" id="LK021337">
    <property type="protein sequence ID" value="CDQ42569.1"/>
    <property type="molecule type" value="Genomic_DNA"/>
</dbReference>
<accession>A0AAV2WE80</accession>
<proteinExistence type="predicted"/>
<dbReference type="InterPro" id="IPR011032">
    <property type="entry name" value="GroES-like_sf"/>
</dbReference>
<dbReference type="PANTHER" id="PTHR45033:SF3">
    <property type="entry name" value="DEHYDROGENASE, PUTATIVE (AFU_ORTHOLOGUE AFUA_2G13270)-RELATED"/>
    <property type="match status" value="1"/>
</dbReference>
<protein>
    <submittedName>
        <fullName evidence="2">Alcohol dehydrogenase</fullName>
    </submittedName>
</protein>
<dbReference type="InterPro" id="IPR013154">
    <property type="entry name" value="ADH-like_N"/>
</dbReference>
<evidence type="ECO:0000259" key="1">
    <source>
        <dbReference type="SMART" id="SM00829"/>
    </source>
</evidence>
<dbReference type="RefSeq" id="WP_234411516.1">
    <property type="nucleotide sequence ID" value="NZ_JAKNRE010000002.1"/>
</dbReference>
<dbReference type="Pfam" id="PF08240">
    <property type="entry name" value="ADH_N"/>
    <property type="match status" value="1"/>
</dbReference>
<dbReference type="PANTHER" id="PTHR45033">
    <property type="match status" value="1"/>
</dbReference>
<dbReference type="InterPro" id="IPR013149">
    <property type="entry name" value="ADH-like_C"/>
</dbReference>
<feature type="domain" description="Enoyl reductase (ER)" evidence="1">
    <location>
        <begin position="17"/>
        <end position="329"/>
    </location>
</feature>
<dbReference type="Pfam" id="PF00107">
    <property type="entry name" value="ADH_zinc_N"/>
    <property type="match status" value="1"/>
</dbReference>
<dbReference type="InterPro" id="IPR052711">
    <property type="entry name" value="Zinc_ADH-like"/>
</dbReference>
<dbReference type="InterPro" id="IPR020843">
    <property type="entry name" value="ER"/>
</dbReference>
<dbReference type="GO" id="GO:0016491">
    <property type="term" value="F:oxidoreductase activity"/>
    <property type="evidence" value="ECO:0007669"/>
    <property type="project" value="InterPro"/>
</dbReference>
<dbReference type="SUPFAM" id="SSF50129">
    <property type="entry name" value="GroES-like"/>
    <property type="match status" value="1"/>
</dbReference>
<evidence type="ECO:0000313" key="3">
    <source>
        <dbReference type="Proteomes" id="UP000028864"/>
    </source>
</evidence>
<reference evidence="2" key="1">
    <citation type="submission" date="2014-05" db="EMBL/GenBank/DDBJ databases">
        <authorList>
            <person name="Urmite Genomes"/>
        </authorList>
    </citation>
    <scope>NUCLEOTIDE SEQUENCE</scope>
    <source>
        <strain evidence="2">DSM 44074</strain>
    </source>
</reference>
<gene>
    <name evidence="2" type="ORF">BN1047_00424</name>
</gene>